<organism evidence="2 3">
    <name type="scientific">Devosia equisanguinis</name>
    <dbReference type="NCBI Taxonomy" id="2490941"/>
    <lineage>
        <taxon>Bacteria</taxon>
        <taxon>Pseudomonadati</taxon>
        <taxon>Pseudomonadota</taxon>
        <taxon>Alphaproteobacteria</taxon>
        <taxon>Hyphomicrobiales</taxon>
        <taxon>Devosiaceae</taxon>
        <taxon>Devosia</taxon>
    </lineage>
</organism>
<dbReference type="Gene3D" id="3.40.630.30">
    <property type="match status" value="1"/>
</dbReference>
<gene>
    <name evidence="2" type="ORF">DEVEQU_03045</name>
</gene>
<evidence type="ECO:0000313" key="3">
    <source>
        <dbReference type="Proteomes" id="UP000268844"/>
    </source>
</evidence>
<dbReference type="PANTHER" id="PTHR43328:SF1">
    <property type="entry name" value="N-ACETYLTRANSFERASE DOMAIN-CONTAINING PROTEIN"/>
    <property type="match status" value="1"/>
</dbReference>
<keyword evidence="2" id="KW-0808">Transferase</keyword>
<dbReference type="InterPro" id="IPR016181">
    <property type="entry name" value="Acyl_CoA_acyltransferase"/>
</dbReference>
<feature type="domain" description="N-acetyltransferase" evidence="1">
    <location>
        <begin position="29"/>
        <end position="174"/>
    </location>
</feature>
<dbReference type="OrthoDB" id="9804153at2"/>
<dbReference type="SUPFAM" id="SSF55729">
    <property type="entry name" value="Acyl-CoA N-acyltransferases (Nat)"/>
    <property type="match status" value="1"/>
</dbReference>
<evidence type="ECO:0000313" key="2">
    <source>
        <dbReference type="EMBL" id="VDS05899.1"/>
    </source>
</evidence>
<dbReference type="EMBL" id="UZWD01000038">
    <property type="protein sequence ID" value="VDS05899.1"/>
    <property type="molecule type" value="Genomic_DNA"/>
</dbReference>
<dbReference type="AlphaFoldDB" id="A0A447IEL1"/>
<reference evidence="2 3" key="1">
    <citation type="submission" date="2018-12" db="EMBL/GenBank/DDBJ databases">
        <authorList>
            <person name="Criscuolo A."/>
        </authorList>
    </citation>
    <scope>NUCLEOTIDE SEQUENCE [LARGE SCALE GENOMIC DNA]</scope>
    <source>
        <strain evidence="2">ACIP1116281</strain>
    </source>
</reference>
<dbReference type="Proteomes" id="UP000268844">
    <property type="component" value="Unassembled WGS sequence"/>
</dbReference>
<sequence length="174" mass="19271">MRLTDTLPQTIATERLLLRAPRMSDAEALVTEANNWKVLEPTASLPFPYLPEHAEGFITRAAHKPGQRSYVIAGSGDDRLKGVIGFYFFEDRPVELGYWLGESHWGQGLAPEAVTGLVEAAEALGITPIRARVLAGNAASVRVLQKTGFVVIEETLSVVERHRGRPLLLMERRR</sequence>
<evidence type="ECO:0000259" key="1">
    <source>
        <dbReference type="PROSITE" id="PS51186"/>
    </source>
</evidence>
<accession>A0A447IEL1</accession>
<dbReference type="PANTHER" id="PTHR43328">
    <property type="entry name" value="ACETYLTRANSFERASE-RELATED"/>
    <property type="match status" value="1"/>
</dbReference>
<keyword evidence="3" id="KW-1185">Reference proteome</keyword>
<dbReference type="InterPro" id="IPR000182">
    <property type="entry name" value="GNAT_dom"/>
</dbReference>
<dbReference type="PROSITE" id="PS51186">
    <property type="entry name" value="GNAT"/>
    <property type="match status" value="1"/>
</dbReference>
<dbReference type="Pfam" id="PF13302">
    <property type="entry name" value="Acetyltransf_3"/>
    <property type="match status" value="1"/>
</dbReference>
<name>A0A447IEL1_9HYPH</name>
<proteinExistence type="predicted"/>
<dbReference type="GO" id="GO:0016747">
    <property type="term" value="F:acyltransferase activity, transferring groups other than amino-acyl groups"/>
    <property type="evidence" value="ECO:0007669"/>
    <property type="project" value="InterPro"/>
</dbReference>
<protein>
    <submittedName>
        <fullName evidence="2">Acetyltransferase (GNAT) family protein</fullName>
    </submittedName>
</protein>
<dbReference type="RefSeq" id="WP_126151427.1">
    <property type="nucleotide sequence ID" value="NZ_JBHTMH010000004.1"/>
</dbReference>